<reference evidence="4 5" key="1">
    <citation type="journal article" date="2012" name="Eukaryot. Cell">
        <title>Genome sequence of the fungus Glarea lozoyensis: the first genome sequence of a species from the Helotiaceae family.</title>
        <authorList>
            <person name="Youssar L."/>
            <person name="Gruening B.A."/>
            <person name="Erxleben A."/>
            <person name="Guenther S."/>
            <person name="Huettel W."/>
        </authorList>
    </citation>
    <scope>NUCLEOTIDE SEQUENCE [LARGE SCALE GENOMIC DNA]</scope>
    <source>
        <strain evidence="5">ATCC 74030 / MF5533</strain>
    </source>
</reference>
<dbReference type="Pfam" id="PF00561">
    <property type="entry name" value="Abhydrolase_1"/>
    <property type="match status" value="1"/>
</dbReference>
<dbReference type="InterPro" id="IPR000639">
    <property type="entry name" value="Epox_hydrolase-like"/>
</dbReference>
<sequence length="330" mass="36914">MALSCFSQAGKQVKLSDGTSYAYLYLPAAPSKPTLLLLHGFPSAAYEWRNQIELSRNGFGLVIPDLLGYGDTDAPSDIEAYSLKTMSRHISEILEKEEIEQVIGVSHDWGCGLLSHLHFWYPEKLKAVAFLSVGYTEISENPWDLDGLNAMMEKAFGYATFGYWYLFERDDAGKILDGNAECAEALIYPADFEDWKNYLAPKGGFERWIDLKKNPGLPQWLTSAEMAEHNRILAKKGYGPATNWYKAGLRGVDLPKVAGIPLDRNRVNLPSLLIVGSKDCVTRAEVAKQGTAKWVENLRVEELDCGHWIQLEKSKELNSILLSFVNGVTQ</sequence>
<dbReference type="PRINTS" id="PR00412">
    <property type="entry name" value="EPOXHYDRLASE"/>
</dbReference>
<dbReference type="PANTHER" id="PTHR43329">
    <property type="entry name" value="EPOXIDE HYDROLASE"/>
    <property type="match status" value="1"/>
</dbReference>
<keyword evidence="1 4" id="KW-0378">Hydrolase</keyword>
<dbReference type="Gene3D" id="3.40.50.1820">
    <property type="entry name" value="alpha/beta hydrolase"/>
    <property type="match status" value="1"/>
</dbReference>
<dbReference type="SUPFAM" id="SSF53474">
    <property type="entry name" value="alpha/beta-Hydrolases"/>
    <property type="match status" value="1"/>
</dbReference>
<keyword evidence="5" id="KW-1185">Reference proteome</keyword>
<comment type="caution">
    <text evidence="4">The sequence shown here is derived from an EMBL/GenBank/DDBJ whole genome shotgun (WGS) entry which is preliminary data.</text>
</comment>
<protein>
    <submittedName>
        <fullName evidence="4">Putative epoxide hydrolase 2</fullName>
    </submittedName>
</protein>
<gene>
    <name evidence="4" type="ORF">M7I_3256</name>
</gene>
<name>H0EL20_GLAL7</name>
<dbReference type="OrthoDB" id="284184at2759"/>
<dbReference type="GO" id="GO:0016787">
    <property type="term" value="F:hydrolase activity"/>
    <property type="evidence" value="ECO:0007669"/>
    <property type="project" value="UniProtKB-KW"/>
</dbReference>
<organism evidence="4 5">
    <name type="scientific">Glarea lozoyensis (strain ATCC 74030 / MF5533)</name>
    <dbReference type="NCBI Taxonomy" id="1104152"/>
    <lineage>
        <taxon>Eukaryota</taxon>
        <taxon>Fungi</taxon>
        <taxon>Dikarya</taxon>
        <taxon>Ascomycota</taxon>
        <taxon>Pezizomycotina</taxon>
        <taxon>Leotiomycetes</taxon>
        <taxon>Helotiales</taxon>
        <taxon>Helotiaceae</taxon>
        <taxon>Glarea</taxon>
    </lineage>
</organism>
<evidence type="ECO:0000256" key="2">
    <source>
        <dbReference type="ARBA" id="ARBA00038334"/>
    </source>
</evidence>
<dbReference type="EMBL" id="AGUE01000073">
    <property type="protein sequence ID" value="EHL00863.1"/>
    <property type="molecule type" value="Genomic_DNA"/>
</dbReference>
<feature type="domain" description="AB hydrolase-1" evidence="3">
    <location>
        <begin position="33"/>
        <end position="141"/>
    </location>
</feature>
<dbReference type="HOGENOM" id="CLU_020336_7_0_1"/>
<evidence type="ECO:0000256" key="1">
    <source>
        <dbReference type="ARBA" id="ARBA00022801"/>
    </source>
</evidence>
<dbReference type="InterPro" id="IPR029058">
    <property type="entry name" value="AB_hydrolase_fold"/>
</dbReference>
<evidence type="ECO:0000313" key="4">
    <source>
        <dbReference type="EMBL" id="EHL00863.1"/>
    </source>
</evidence>
<proteinExistence type="inferred from homology"/>
<comment type="similarity">
    <text evidence="2">Belongs to the AB hydrolase superfamily. Epoxide hydrolase family.</text>
</comment>
<dbReference type="Proteomes" id="UP000005446">
    <property type="component" value="Unassembled WGS sequence"/>
</dbReference>
<evidence type="ECO:0000313" key="5">
    <source>
        <dbReference type="Proteomes" id="UP000005446"/>
    </source>
</evidence>
<evidence type="ECO:0000259" key="3">
    <source>
        <dbReference type="Pfam" id="PF00561"/>
    </source>
</evidence>
<dbReference type="InterPro" id="IPR000073">
    <property type="entry name" value="AB_hydrolase_1"/>
</dbReference>
<accession>H0EL20</accession>
<dbReference type="AlphaFoldDB" id="H0EL20"/>
<dbReference type="InParanoid" id="H0EL20"/>